<gene>
    <name evidence="3" type="ORF">HNP84_006415</name>
</gene>
<dbReference type="SUPFAM" id="SSF52540">
    <property type="entry name" value="P-loop containing nucleoside triphosphate hydrolases"/>
    <property type="match status" value="1"/>
</dbReference>
<feature type="domain" description="Novel STAND NTPase 5" evidence="2">
    <location>
        <begin position="41"/>
        <end position="99"/>
    </location>
</feature>
<comment type="caution">
    <text evidence="3">The sequence shown here is derived from an EMBL/GenBank/DDBJ whole genome shotgun (WGS) entry which is preliminary data.</text>
</comment>
<dbReference type="RefSeq" id="WP_185053555.1">
    <property type="nucleotide sequence ID" value="NZ_BAABIX010000008.1"/>
</dbReference>
<feature type="region of interest" description="Disordered" evidence="1">
    <location>
        <begin position="682"/>
        <end position="703"/>
    </location>
</feature>
<name>A0A840P5R8_9ACTN</name>
<dbReference type="SUPFAM" id="SSF48452">
    <property type="entry name" value="TPR-like"/>
    <property type="match status" value="2"/>
</dbReference>
<dbReference type="InterPro" id="IPR057574">
    <property type="entry name" value="nSTAND_NTPase5_dom"/>
</dbReference>
<organism evidence="3 4">
    <name type="scientific">Thermocatellispora tengchongensis</name>
    <dbReference type="NCBI Taxonomy" id="1073253"/>
    <lineage>
        <taxon>Bacteria</taxon>
        <taxon>Bacillati</taxon>
        <taxon>Actinomycetota</taxon>
        <taxon>Actinomycetes</taxon>
        <taxon>Streptosporangiales</taxon>
        <taxon>Streptosporangiaceae</taxon>
        <taxon>Thermocatellispora</taxon>
    </lineage>
</organism>
<accession>A0A840P5R8</accession>
<dbReference type="InterPro" id="IPR011990">
    <property type="entry name" value="TPR-like_helical_dom_sf"/>
</dbReference>
<dbReference type="AlphaFoldDB" id="A0A840P5R8"/>
<dbReference type="Pfam" id="PF13424">
    <property type="entry name" value="TPR_12"/>
    <property type="match status" value="2"/>
</dbReference>
<evidence type="ECO:0000313" key="3">
    <source>
        <dbReference type="EMBL" id="MBB5136664.1"/>
    </source>
</evidence>
<dbReference type="Proteomes" id="UP000578449">
    <property type="component" value="Unassembled WGS sequence"/>
</dbReference>
<keyword evidence="4" id="KW-1185">Reference proteome</keyword>
<proteinExistence type="predicted"/>
<evidence type="ECO:0000259" key="2">
    <source>
        <dbReference type="Pfam" id="PF25199"/>
    </source>
</evidence>
<feature type="compositionally biased region" description="Basic and acidic residues" evidence="1">
    <location>
        <begin position="689"/>
        <end position="703"/>
    </location>
</feature>
<dbReference type="PANTHER" id="PTHR46082">
    <property type="entry name" value="ATP/GTP-BINDING PROTEIN-RELATED"/>
    <property type="match status" value="1"/>
</dbReference>
<dbReference type="PRINTS" id="PR00364">
    <property type="entry name" value="DISEASERSIST"/>
</dbReference>
<dbReference type="Pfam" id="PF25199">
    <property type="entry name" value="nSTAND_NTPase5"/>
    <property type="match status" value="1"/>
</dbReference>
<sequence length="703" mass="77539">MNTRVLASSPLKEPDEAELGGAFSTTQAPVGRLPARVLGRDELLAELAASARDGDPRVHVLAGLGGSGKTTVALRLAADLADAGSRVWWVDANDQAQLTVLLLRAAQDDLDVPDGMVREALAGKRNACDVFWKAIERKRLPARPLLVFDNADDPQRLLALPTGRVADGNGWVRAARSCMIVITSRDRDPFTWGPLCRIHDIGRLPPGASADVLRDLAPDAPDPRHADDLARDLHHLPLALHLAGSYIGSSHARYDGFASYRQAFASDPLNTLTRRLDVRNDLSDRQLVTRTWELSLDTLTRQGVRAARPLAGVLAQFAGHIIPEAVITPESLSAFVPRCAVDDAIAARAALRRVSIIDLAEDENVRGVRLHPLVAETVRASARDPGRAWSAAVGLVHAASQRLDPERPDQWPLWALLDRHLRTLLERAHRPRREQLRHLGASAAAVTRMLRLSGSFLGAHQLAEAALAVTAALPRNDPALLRLLHSHATILHRLGAYQRAERLYRTVSARQRRTLGPEHQATLWTLRNLASLLADQGAHADSERIYRQVLTAQQRALGADDPDTLWTQHSLAVLQTDRGEYAGARRLLEYVLAIRGSALPPDHPDTLWTRHSLAVALARQGDHESAYRICEEVLDVQRRLLGPCHPATLRTRHTLAELWCHRGDLARRRREFGETLAGRLRTLGPTHPETMRTQRALDDLDRP</sequence>
<evidence type="ECO:0000313" key="4">
    <source>
        <dbReference type="Proteomes" id="UP000578449"/>
    </source>
</evidence>
<dbReference type="Gene3D" id="1.25.40.10">
    <property type="entry name" value="Tetratricopeptide repeat domain"/>
    <property type="match status" value="2"/>
</dbReference>
<evidence type="ECO:0000256" key="1">
    <source>
        <dbReference type="SAM" id="MobiDB-lite"/>
    </source>
</evidence>
<dbReference type="InterPro" id="IPR027417">
    <property type="entry name" value="P-loop_NTPase"/>
</dbReference>
<protein>
    <submittedName>
        <fullName evidence="3">Tetratricopeptide (TPR) repeat protein</fullName>
    </submittedName>
</protein>
<dbReference type="Gene3D" id="3.40.50.300">
    <property type="entry name" value="P-loop containing nucleotide triphosphate hydrolases"/>
    <property type="match status" value="1"/>
</dbReference>
<dbReference type="InterPro" id="IPR053137">
    <property type="entry name" value="NLR-like"/>
</dbReference>
<dbReference type="EMBL" id="JACHGN010000015">
    <property type="protein sequence ID" value="MBB5136664.1"/>
    <property type="molecule type" value="Genomic_DNA"/>
</dbReference>
<reference evidence="3 4" key="1">
    <citation type="submission" date="2020-08" db="EMBL/GenBank/DDBJ databases">
        <title>Genomic Encyclopedia of Type Strains, Phase IV (KMG-IV): sequencing the most valuable type-strain genomes for metagenomic binning, comparative biology and taxonomic classification.</title>
        <authorList>
            <person name="Goeker M."/>
        </authorList>
    </citation>
    <scope>NUCLEOTIDE SEQUENCE [LARGE SCALE GENOMIC DNA]</scope>
    <source>
        <strain evidence="3 4">DSM 45615</strain>
    </source>
</reference>
<dbReference type="PANTHER" id="PTHR46082:SF6">
    <property type="entry name" value="AAA+ ATPASE DOMAIN-CONTAINING PROTEIN-RELATED"/>
    <property type="match status" value="1"/>
</dbReference>